<evidence type="ECO:0000256" key="1">
    <source>
        <dbReference type="SAM" id="Phobius"/>
    </source>
</evidence>
<keyword evidence="3" id="KW-1185">Reference proteome</keyword>
<dbReference type="AlphaFoldDB" id="A0A5B6W2L6"/>
<name>A0A5B6W2L6_9ROSI</name>
<evidence type="ECO:0000313" key="2">
    <source>
        <dbReference type="EMBL" id="KAA3475503.1"/>
    </source>
</evidence>
<dbReference type="Proteomes" id="UP000325315">
    <property type="component" value="Unassembled WGS sequence"/>
</dbReference>
<feature type="transmembrane region" description="Helical" evidence="1">
    <location>
        <begin position="15"/>
        <end position="35"/>
    </location>
</feature>
<keyword evidence="1" id="KW-0812">Transmembrane</keyword>
<accession>A0A5B6W2L6</accession>
<sequence>MPACWGHQEENVHELGFLIAATVAGTSGITLWSLFGVSDSEAKPEANITSISLERRNIEWKISFHAMELERYRQQAPFG</sequence>
<keyword evidence="1" id="KW-1133">Transmembrane helix</keyword>
<dbReference type="OrthoDB" id="447756at2759"/>
<keyword evidence="1" id="KW-0472">Membrane</keyword>
<comment type="caution">
    <text evidence="2">The sequence shown here is derived from an EMBL/GenBank/DDBJ whole genome shotgun (WGS) entry which is preliminary data.</text>
</comment>
<reference evidence="3" key="1">
    <citation type="journal article" date="2019" name="Plant Biotechnol. J.">
        <title>Genome sequencing of the Australian wild diploid species Gossypium australe highlights disease resistance and delayed gland morphogenesis.</title>
        <authorList>
            <person name="Cai Y."/>
            <person name="Cai X."/>
            <person name="Wang Q."/>
            <person name="Wang P."/>
            <person name="Zhang Y."/>
            <person name="Cai C."/>
            <person name="Xu Y."/>
            <person name="Wang K."/>
            <person name="Zhou Z."/>
            <person name="Wang C."/>
            <person name="Geng S."/>
            <person name="Li B."/>
            <person name="Dong Q."/>
            <person name="Hou Y."/>
            <person name="Wang H."/>
            <person name="Ai P."/>
            <person name="Liu Z."/>
            <person name="Yi F."/>
            <person name="Sun M."/>
            <person name="An G."/>
            <person name="Cheng J."/>
            <person name="Zhang Y."/>
            <person name="Shi Q."/>
            <person name="Xie Y."/>
            <person name="Shi X."/>
            <person name="Chang Y."/>
            <person name="Huang F."/>
            <person name="Chen Y."/>
            <person name="Hong S."/>
            <person name="Mi L."/>
            <person name="Sun Q."/>
            <person name="Zhang L."/>
            <person name="Zhou B."/>
            <person name="Peng R."/>
            <person name="Zhang X."/>
            <person name="Liu F."/>
        </authorList>
    </citation>
    <scope>NUCLEOTIDE SEQUENCE [LARGE SCALE GENOMIC DNA]</scope>
    <source>
        <strain evidence="3">cv. PA1801</strain>
    </source>
</reference>
<evidence type="ECO:0000313" key="3">
    <source>
        <dbReference type="Proteomes" id="UP000325315"/>
    </source>
</evidence>
<gene>
    <name evidence="2" type="ORF">EPI10_025676</name>
</gene>
<organism evidence="2 3">
    <name type="scientific">Gossypium australe</name>
    <dbReference type="NCBI Taxonomy" id="47621"/>
    <lineage>
        <taxon>Eukaryota</taxon>
        <taxon>Viridiplantae</taxon>
        <taxon>Streptophyta</taxon>
        <taxon>Embryophyta</taxon>
        <taxon>Tracheophyta</taxon>
        <taxon>Spermatophyta</taxon>
        <taxon>Magnoliopsida</taxon>
        <taxon>eudicotyledons</taxon>
        <taxon>Gunneridae</taxon>
        <taxon>Pentapetalae</taxon>
        <taxon>rosids</taxon>
        <taxon>malvids</taxon>
        <taxon>Malvales</taxon>
        <taxon>Malvaceae</taxon>
        <taxon>Malvoideae</taxon>
        <taxon>Gossypium</taxon>
    </lineage>
</organism>
<dbReference type="EMBL" id="SMMG02000005">
    <property type="protein sequence ID" value="KAA3475503.1"/>
    <property type="molecule type" value="Genomic_DNA"/>
</dbReference>
<proteinExistence type="predicted"/>
<protein>
    <submittedName>
        <fullName evidence="2">Protein COFACTOR ASSEMBLY OF COMPLEX C SUBUNIT B CCB1, chloroplastic-like</fullName>
    </submittedName>
</protein>